<evidence type="ECO:0000259" key="1">
    <source>
        <dbReference type="Pfam" id="PF00188"/>
    </source>
</evidence>
<dbReference type="AlphaFoldDB" id="A0AA35QSH0"/>
<dbReference type="EMBL" id="CASHTH010000061">
    <property type="protein sequence ID" value="CAI7990271.1"/>
    <property type="molecule type" value="Genomic_DNA"/>
</dbReference>
<feature type="domain" description="SCP" evidence="1">
    <location>
        <begin position="17"/>
        <end position="68"/>
    </location>
</feature>
<dbReference type="Pfam" id="PF00188">
    <property type="entry name" value="CAP"/>
    <property type="match status" value="1"/>
</dbReference>
<dbReference type="SUPFAM" id="SSF55797">
    <property type="entry name" value="PR-1-like"/>
    <property type="match status" value="1"/>
</dbReference>
<comment type="caution">
    <text evidence="2">The sequence shown here is derived from an EMBL/GenBank/DDBJ whole genome shotgun (WGS) entry which is preliminary data.</text>
</comment>
<evidence type="ECO:0000313" key="2">
    <source>
        <dbReference type="EMBL" id="CAI7990271.1"/>
    </source>
</evidence>
<feature type="non-terminal residue" evidence="2">
    <location>
        <position position="71"/>
    </location>
</feature>
<organism evidence="2 3">
    <name type="scientific">Geodia barretti</name>
    <name type="common">Barrett's horny sponge</name>
    <dbReference type="NCBI Taxonomy" id="519541"/>
    <lineage>
        <taxon>Eukaryota</taxon>
        <taxon>Metazoa</taxon>
        <taxon>Porifera</taxon>
        <taxon>Demospongiae</taxon>
        <taxon>Heteroscleromorpha</taxon>
        <taxon>Tetractinellida</taxon>
        <taxon>Astrophorina</taxon>
        <taxon>Geodiidae</taxon>
        <taxon>Geodia</taxon>
    </lineage>
</organism>
<gene>
    <name evidence="2" type="ORF">GBAR_LOCUS446</name>
</gene>
<evidence type="ECO:0000313" key="3">
    <source>
        <dbReference type="Proteomes" id="UP001174909"/>
    </source>
</evidence>
<protein>
    <submittedName>
        <fullName evidence="2">Cysteine-rich secretory protein LCCL domain-containing 1</fullName>
    </submittedName>
</protein>
<proteinExistence type="predicted"/>
<dbReference type="Proteomes" id="UP001174909">
    <property type="component" value="Unassembled WGS sequence"/>
</dbReference>
<dbReference type="Gene3D" id="3.40.33.10">
    <property type="entry name" value="CAP"/>
    <property type="match status" value="1"/>
</dbReference>
<sequence length="71" mass="8182">TPEAPRSLSESDRQAVVDRHNYLRQRVVPSAADMKKMKYDLTLERFAQNYLDSLSTCLPQHNPNNSNYGEN</sequence>
<dbReference type="InterPro" id="IPR014044">
    <property type="entry name" value="CAP_dom"/>
</dbReference>
<feature type="non-terminal residue" evidence="2">
    <location>
        <position position="1"/>
    </location>
</feature>
<reference evidence="2" key="1">
    <citation type="submission" date="2023-03" db="EMBL/GenBank/DDBJ databases">
        <authorList>
            <person name="Steffen K."/>
            <person name="Cardenas P."/>
        </authorList>
    </citation>
    <scope>NUCLEOTIDE SEQUENCE</scope>
</reference>
<accession>A0AA35QSH0</accession>
<name>A0AA35QSH0_GEOBA</name>
<dbReference type="InterPro" id="IPR035940">
    <property type="entry name" value="CAP_sf"/>
</dbReference>
<keyword evidence="3" id="KW-1185">Reference proteome</keyword>